<comment type="similarity">
    <text evidence="1">Belongs to the nitroreductase family.</text>
</comment>
<accession>A0A1I2QXP2</accession>
<organism evidence="4 5">
    <name type="scientific">Pontibacter chinhatensis</name>
    <dbReference type="NCBI Taxonomy" id="1436961"/>
    <lineage>
        <taxon>Bacteria</taxon>
        <taxon>Pseudomonadati</taxon>
        <taxon>Bacteroidota</taxon>
        <taxon>Cytophagia</taxon>
        <taxon>Cytophagales</taxon>
        <taxon>Hymenobacteraceae</taxon>
        <taxon>Pontibacter</taxon>
    </lineage>
</organism>
<name>A0A1I2QXP2_9BACT</name>
<dbReference type="Proteomes" id="UP000198724">
    <property type="component" value="Unassembled WGS sequence"/>
</dbReference>
<dbReference type="SUPFAM" id="SSF55469">
    <property type="entry name" value="FMN-dependent nitroreductase-like"/>
    <property type="match status" value="1"/>
</dbReference>
<dbReference type="PANTHER" id="PTHR43673">
    <property type="entry name" value="NAD(P)H NITROREDUCTASE YDGI-RELATED"/>
    <property type="match status" value="1"/>
</dbReference>
<gene>
    <name evidence="4" type="ORF">SAMN05421739_102193</name>
</gene>
<dbReference type="InterPro" id="IPR029479">
    <property type="entry name" value="Nitroreductase"/>
</dbReference>
<keyword evidence="2" id="KW-0560">Oxidoreductase</keyword>
<proteinExistence type="inferred from homology"/>
<dbReference type="PANTHER" id="PTHR43673:SF10">
    <property type="entry name" value="NADH DEHYDROGENASE_NAD(P)H NITROREDUCTASE XCC3605-RELATED"/>
    <property type="match status" value="1"/>
</dbReference>
<protein>
    <submittedName>
        <fullName evidence="4">Nitroreductase</fullName>
    </submittedName>
</protein>
<keyword evidence="5" id="KW-1185">Reference proteome</keyword>
<dbReference type="Gene3D" id="3.40.109.10">
    <property type="entry name" value="NADH Oxidase"/>
    <property type="match status" value="1"/>
</dbReference>
<evidence type="ECO:0000259" key="3">
    <source>
        <dbReference type="Pfam" id="PF00881"/>
    </source>
</evidence>
<dbReference type="Pfam" id="PF00881">
    <property type="entry name" value="Nitroreductase"/>
    <property type="match status" value="2"/>
</dbReference>
<reference evidence="5" key="1">
    <citation type="submission" date="2016-10" db="EMBL/GenBank/DDBJ databases">
        <authorList>
            <person name="Varghese N."/>
            <person name="Submissions S."/>
        </authorList>
    </citation>
    <scope>NUCLEOTIDE SEQUENCE [LARGE SCALE GENOMIC DNA]</scope>
    <source>
        <strain evidence="5">LP51</strain>
    </source>
</reference>
<evidence type="ECO:0000256" key="2">
    <source>
        <dbReference type="ARBA" id="ARBA00023002"/>
    </source>
</evidence>
<dbReference type="GO" id="GO:0016491">
    <property type="term" value="F:oxidoreductase activity"/>
    <property type="evidence" value="ECO:0007669"/>
    <property type="project" value="UniProtKB-KW"/>
</dbReference>
<dbReference type="OrthoDB" id="9809288at2"/>
<dbReference type="STRING" id="1436961.SAMN05421739_102193"/>
<feature type="domain" description="Nitroreductase" evidence="3">
    <location>
        <begin position="187"/>
        <end position="240"/>
    </location>
</feature>
<evidence type="ECO:0000313" key="4">
    <source>
        <dbReference type="EMBL" id="SFG33235.1"/>
    </source>
</evidence>
<sequence length="353" mass="41352">MIKKLIRRIQAYKVRAIEDYLPRLCYKSRLLSNLYYILNSKFSREHQAVLAGRVKHIKEAKETKANYYLLVRNTHRIEKGLLMKPRRAVFGKEYITETIDSFEGVWSVSKKDKSNSQIKWFYDVLSEYFGTSGEDELIKHNHKRFEKIINGAHTNFCTSTEVKSIPYYRNTMNKVSIDFESFFKLTKYRRSVRWFLDERVPRELIDKAILAANQSPSACNRQPFEFRIFDDPELVKRVVKIPMGTKGYGQSIPVMIVVVGNLDAYFDERDRHIIYIDASLACMSFMLALETLGLGSCPINWPDIETKEIEMEKLLNLKKHQRPIMCIGLGYPDPEGMVAFSEKRPLDQIRQYN</sequence>
<evidence type="ECO:0000256" key="1">
    <source>
        <dbReference type="ARBA" id="ARBA00007118"/>
    </source>
</evidence>
<dbReference type="CDD" id="cd02062">
    <property type="entry name" value="Nitro_FMN_reductase"/>
    <property type="match status" value="1"/>
</dbReference>
<evidence type="ECO:0000313" key="5">
    <source>
        <dbReference type="Proteomes" id="UP000198724"/>
    </source>
</evidence>
<dbReference type="InterPro" id="IPR000415">
    <property type="entry name" value="Nitroreductase-like"/>
</dbReference>
<dbReference type="RefSeq" id="WP_092099667.1">
    <property type="nucleotide sequence ID" value="NZ_FOOT01000002.1"/>
</dbReference>
<dbReference type="AlphaFoldDB" id="A0A1I2QXP2"/>
<feature type="domain" description="Nitroreductase" evidence="3">
    <location>
        <begin position="252"/>
        <end position="331"/>
    </location>
</feature>
<dbReference type="EMBL" id="FOOT01000002">
    <property type="protein sequence ID" value="SFG33235.1"/>
    <property type="molecule type" value="Genomic_DNA"/>
</dbReference>